<sequence length="144" mass="15473">MVYSERNTWSTLIATTVIIPGYIVVILQQAAGGPLTSVDWFPIMLWAIGISIAVTIVLSILWGMLAGFRDPKGSTATDVRDRDIDQMGGRVEHAFLVIAGLGVIALCAIGSDVFWIANAMFLGFAISAFVGSIARIIAYRRGLV</sequence>
<keyword evidence="1" id="KW-0472">Membrane</keyword>
<reference evidence="2 3" key="1">
    <citation type="submission" date="2023-07" db="EMBL/GenBank/DDBJ databases">
        <title>Comparative genomics of wheat-associated soil bacteria to identify genetic determinants of phenazine resistance.</title>
        <authorList>
            <person name="Mouncey N."/>
        </authorList>
    </citation>
    <scope>NUCLEOTIDE SEQUENCE [LARGE SCALE GENOMIC DNA]</scope>
    <source>
        <strain evidence="2 3">W2I7</strain>
    </source>
</reference>
<evidence type="ECO:0000313" key="2">
    <source>
        <dbReference type="EMBL" id="MDQ0642867.1"/>
    </source>
</evidence>
<keyword evidence="3" id="KW-1185">Reference proteome</keyword>
<gene>
    <name evidence="2" type="ORF">QFZ46_001027</name>
</gene>
<evidence type="ECO:0000256" key="1">
    <source>
        <dbReference type="SAM" id="Phobius"/>
    </source>
</evidence>
<feature type="transmembrane region" description="Helical" evidence="1">
    <location>
        <begin position="43"/>
        <end position="65"/>
    </location>
</feature>
<organism evidence="2 3">
    <name type="scientific">Microbacterium murale</name>
    <dbReference type="NCBI Taxonomy" id="1081040"/>
    <lineage>
        <taxon>Bacteria</taxon>
        <taxon>Bacillati</taxon>
        <taxon>Actinomycetota</taxon>
        <taxon>Actinomycetes</taxon>
        <taxon>Micrococcales</taxon>
        <taxon>Microbacteriaceae</taxon>
        <taxon>Microbacterium</taxon>
    </lineage>
</organism>
<protein>
    <recommendedName>
        <fullName evidence="4">DUF2178 domain-containing protein</fullName>
    </recommendedName>
</protein>
<keyword evidence="1" id="KW-1133">Transmembrane helix</keyword>
<feature type="transmembrane region" description="Helical" evidence="1">
    <location>
        <begin position="121"/>
        <end position="138"/>
    </location>
</feature>
<comment type="caution">
    <text evidence="2">The sequence shown here is derived from an EMBL/GenBank/DDBJ whole genome shotgun (WGS) entry which is preliminary data.</text>
</comment>
<feature type="transmembrane region" description="Helical" evidence="1">
    <location>
        <begin position="12"/>
        <end position="31"/>
    </location>
</feature>
<evidence type="ECO:0000313" key="3">
    <source>
        <dbReference type="Proteomes" id="UP001239085"/>
    </source>
</evidence>
<keyword evidence="1" id="KW-0812">Transmembrane</keyword>
<evidence type="ECO:0008006" key="4">
    <source>
        <dbReference type="Google" id="ProtNLM"/>
    </source>
</evidence>
<proteinExistence type="predicted"/>
<dbReference type="RefSeq" id="WP_307359033.1">
    <property type="nucleotide sequence ID" value="NZ_JAUSXK010000001.1"/>
</dbReference>
<dbReference type="EMBL" id="JAUSXK010000001">
    <property type="protein sequence ID" value="MDQ0642867.1"/>
    <property type="molecule type" value="Genomic_DNA"/>
</dbReference>
<dbReference type="Proteomes" id="UP001239085">
    <property type="component" value="Unassembled WGS sequence"/>
</dbReference>
<accession>A0ABU0P7E0</accession>
<name>A0ABU0P7E0_9MICO</name>
<feature type="transmembrane region" description="Helical" evidence="1">
    <location>
        <begin position="94"/>
        <end position="115"/>
    </location>
</feature>